<reference evidence="1" key="1">
    <citation type="submission" date="2024-03" db="EMBL/GenBank/DDBJ databases">
        <title>Eukaryotic viruses encode the ribosomal protein eL40.</title>
        <authorList>
            <person name="Thomy J."/>
            <person name="Schvarcz C.R."/>
            <person name="McBeain K.A."/>
            <person name="Edwards K.F."/>
            <person name="Steward G.F."/>
        </authorList>
    </citation>
    <scope>NUCLEOTIDE SEQUENCE</scope>
    <source>
        <strain evidence="1">FloV-SA2</strain>
    </source>
</reference>
<accession>A0AB39JG12</accession>
<name>A0AB39JG12_9VIRU</name>
<evidence type="ECO:0000313" key="1">
    <source>
        <dbReference type="EMBL" id="XDO02351.1"/>
    </source>
</evidence>
<sequence length="92" mass="11090">MESLPLELQRIIIKFIPRNDCAQLIYDSKQELSLKYIRKYKFGKQLYIDRIWEYLKPTSLKTIFYGGEKKLIVRNSISKGQYIHLNNMNILY</sequence>
<gene>
    <name evidence="1" type="ORF">FloV-SA2_00536</name>
</gene>
<evidence type="ECO:0008006" key="2">
    <source>
        <dbReference type="Google" id="ProtNLM"/>
    </source>
</evidence>
<organism evidence="1">
    <name type="scientific">Florenciella sp. virus SA2</name>
    <dbReference type="NCBI Taxonomy" id="3240092"/>
    <lineage>
        <taxon>Viruses</taxon>
    </lineage>
</organism>
<proteinExistence type="predicted"/>
<protein>
    <recommendedName>
        <fullName evidence="2">F-box domain-containing protein</fullName>
    </recommendedName>
</protein>
<dbReference type="EMBL" id="PP542043">
    <property type="protein sequence ID" value="XDO02351.1"/>
    <property type="molecule type" value="Genomic_DNA"/>
</dbReference>